<sequence length="422" mass="46306">MAVSWLRQLAARSCVPVYPVWGEHDEALLATLVLSTQIELVDSPRHASVLLVVGEIPATLRDGLKHVHDQLPSPFAVVWFRGAPLIALNAPIHVDEADRLVDTLIRTHRELMLGQRDSASRLLPDEPPNPWEGLGDDGHGGEGMMGGTPYGRPMAMNMQDDLRDGLTLDSLTFRLGPFYPALPSGLCAEITLQGDVIQSWETRHGALPQRLAPVFYAARERPVPIAELELARARYHLVQLYRGLHLAGLERIARHALSLARQLSTASRLDGLRRQLVRSGIFHLAAMDGGQLDTEMAARLGGPAARAAGLDADLRMDDASYQRLGFRPQCRTDGTVRARWEQRLAEIDQSLQLARQAEPDGLHTANTEAVETPRGPWSAKPPQDASALLDQLLPGLEWDEAMTLIASLDSREVAETSGRANI</sequence>
<protein>
    <recommendedName>
        <fullName evidence="2">NADH-quinone oxidoreductase subunit D domain-containing protein</fullName>
    </recommendedName>
</protein>
<dbReference type="Proteomes" id="UP001595640">
    <property type="component" value="Unassembled WGS sequence"/>
</dbReference>
<dbReference type="InterPro" id="IPR029014">
    <property type="entry name" value="NiFe-Hase_large"/>
</dbReference>
<keyword evidence="4" id="KW-1185">Reference proteome</keyword>
<proteinExistence type="predicted"/>
<feature type="domain" description="NADH-quinone oxidoreductase subunit D" evidence="2">
    <location>
        <begin position="266"/>
        <end position="357"/>
    </location>
</feature>
<feature type="region of interest" description="Disordered" evidence="1">
    <location>
        <begin position="117"/>
        <end position="141"/>
    </location>
</feature>
<evidence type="ECO:0000256" key="1">
    <source>
        <dbReference type="SAM" id="MobiDB-lite"/>
    </source>
</evidence>
<gene>
    <name evidence="3" type="ORF">ACFOEI_12350</name>
</gene>
<organism evidence="3 4">
    <name type="scientific">Modicisalibacter luteus</name>
    <dbReference type="NCBI Taxonomy" id="453962"/>
    <lineage>
        <taxon>Bacteria</taxon>
        <taxon>Pseudomonadati</taxon>
        <taxon>Pseudomonadota</taxon>
        <taxon>Gammaproteobacteria</taxon>
        <taxon>Oceanospirillales</taxon>
        <taxon>Halomonadaceae</taxon>
        <taxon>Modicisalibacter</taxon>
    </lineage>
</organism>
<dbReference type="Gene3D" id="1.10.645.10">
    <property type="entry name" value="Cytochrome-c3 Hydrogenase, chain B"/>
    <property type="match status" value="1"/>
</dbReference>
<reference evidence="4" key="1">
    <citation type="journal article" date="2019" name="Int. J. Syst. Evol. Microbiol.">
        <title>The Global Catalogue of Microorganisms (GCM) 10K type strain sequencing project: providing services to taxonomists for standard genome sequencing and annotation.</title>
        <authorList>
            <consortium name="The Broad Institute Genomics Platform"/>
            <consortium name="The Broad Institute Genome Sequencing Center for Infectious Disease"/>
            <person name="Wu L."/>
            <person name="Ma J."/>
        </authorList>
    </citation>
    <scope>NUCLEOTIDE SEQUENCE [LARGE SCALE GENOMIC DNA]</scope>
    <source>
        <strain evidence="4">KCTC 12847</strain>
    </source>
</reference>
<accession>A0ABV7M4R6</accession>
<evidence type="ECO:0000313" key="3">
    <source>
        <dbReference type="EMBL" id="MFC3292854.1"/>
    </source>
</evidence>
<dbReference type="SUPFAM" id="SSF56762">
    <property type="entry name" value="HydB/Nqo4-like"/>
    <property type="match status" value="1"/>
</dbReference>
<dbReference type="EMBL" id="JBHRUH010000019">
    <property type="protein sequence ID" value="MFC3292854.1"/>
    <property type="molecule type" value="Genomic_DNA"/>
</dbReference>
<comment type="caution">
    <text evidence="3">The sequence shown here is derived from an EMBL/GenBank/DDBJ whole genome shotgun (WGS) entry which is preliminary data.</text>
</comment>
<evidence type="ECO:0000313" key="4">
    <source>
        <dbReference type="Proteomes" id="UP001595640"/>
    </source>
</evidence>
<dbReference type="Pfam" id="PF00346">
    <property type="entry name" value="Complex1_49kDa"/>
    <property type="match status" value="1"/>
</dbReference>
<dbReference type="RefSeq" id="WP_019019751.1">
    <property type="nucleotide sequence ID" value="NZ_BMXD01000010.1"/>
</dbReference>
<name>A0ABV7M4R6_9GAMM</name>
<dbReference type="InterPro" id="IPR001135">
    <property type="entry name" value="NADH_Q_OxRdtase_suD"/>
</dbReference>
<evidence type="ECO:0000259" key="2">
    <source>
        <dbReference type="Pfam" id="PF00346"/>
    </source>
</evidence>